<feature type="region of interest" description="Disordered" evidence="1">
    <location>
        <begin position="1"/>
        <end position="20"/>
    </location>
</feature>
<protein>
    <submittedName>
        <fullName evidence="3">Uncharacterized protein</fullName>
    </submittedName>
</protein>
<dbReference type="EMBL" id="MT141809">
    <property type="protein sequence ID" value="QJA70640.1"/>
    <property type="molecule type" value="Genomic_DNA"/>
</dbReference>
<reference evidence="3" key="1">
    <citation type="submission" date="2020-03" db="EMBL/GenBank/DDBJ databases">
        <title>The deep terrestrial virosphere.</title>
        <authorList>
            <person name="Holmfeldt K."/>
            <person name="Nilsson E."/>
            <person name="Simone D."/>
            <person name="Lopez-Fernandez M."/>
            <person name="Wu X."/>
            <person name="de Brujin I."/>
            <person name="Lundin D."/>
            <person name="Andersson A."/>
            <person name="Bertilsson S."/>
            <person name="Dopson M."/>
        </authorList>
    </citation>
    <scope>NUCLEOTIDE SEQUENCE</scope>
    <source>
        <strain evidence="2">MM415A03618</strain>
        <strain evidence="3">MM415B02779</strain>
    </source>
</reference>
<dbReference type="EMBL" id="MT142772">
    <property type="protein sequence ID" value="QJA88347.1"/>
    <property type="molecule type" value="Genomic_DNA"/>
</dbReference>
<dbReference type="AlphaFoldDB" id="A0A6M3L192"/>
<proteinExistence type="predicted"/>
<name>A0A6M3L192_9ZZZZ</name>
<accession>A0A6M3L192</accession>
<evidence type="ECO:0000313" key="2">
    <source>
        <dbReference type="EMBL" id="QJA70640.1"/>
    </source>
</evidence>
<sequence length="77" mass="8969">MPSDRQIRKDLDARTRRSPRALSPRIRAHCIECMGFQPAEVRRCTSPACYLYPWRSGHFSAEAQEEQEAAHDKRRSP</sequence>
<organism evidence="3">
    <name type="scientific">viral metagenome</name>
    <dbReference type="NCBI Taxonomy" id="1070528"/>
    <lineage>
        <taxon>unclassified sequences</taxon>
        <taxon>metagenomes</taxon>
        <taxon>organismal metagenomes</taxon>
    </lineage>
</organism>
<feature type="compositionally biased region" description="Basic and acidic residues" evidence="1">
    <location>
        <begin position="1"/>
        <end position="15"/>
    </location>
</feature>
<gene>
    <name evidence="2" type="ORF">MM415A03618_0007</name>
    <name evidence="3" type="ORF">MM415B02779_0008</name>
</gene>
<evidence type="ECO:0000256" key="1">
    <source>
        <dbReference type="SAM" id="MobiDB-lite"/>
    </source>
</evidence>
<evidence type="ECO:0000313" key="3">
    <source>
        <dbReference type="EMBL" id="QJA88347.1"/>
    </source>
</evidence>